<dbReference type="RefSeq" id="WP_133671198.1">
    <property type="nucleotide sequence ID" value="NZ_SNZW01000011.1"/>
</dbReference>
<organism evidence="1 2">
    <name type="scientific">Maribacter caenipelagi</name>
    <dbReference type="NCBI Taxonomy" id="1447781"/>
    <lineage>
        <taxon>Bacteria</taxon>
        <taxon>Pseudomonadati</taxon>
        <taxon>Bacteroidota</taxon>
        <taxon>Flavobacteriia</taxon>
        <taxon>Flavobacteriales</taxon>
        <taxon>Flavobacteriaceae</taxon>
        <taxon>Maribacter</taxon>
    </lineage>
</organism>
<dbReference type="OrthoDB" id="1119476at2"/>
<protein>
    <submittedName>
        <fullName evidence="1">Uncharacterized protein</fullName>
    </submittedName>
</protein>
<gene>
    <name evidence="1" type="ORF">DFQ03_0248</name>
</gene>
<accession>A0A4R7DE13</accession>
<dbReference type="Proteomes" id="UP000295274">
    <property type="component" value="Unassembled WGS sequence"/>
</dbReference>
<sequence length="150" mass="17087">MENNILIALVAFVLIFNSCDDCEDKDCFTPPNGFTFELVDKTTMENLFTNETFNSNEISVTNLADNSNLEFDFIDENNVNLIQLNSIGWESEKVDVLINVSGIDILNLIVEAERTSEDCCEFTRYNDLRIENAEFELNEENGSYTILVSQ</sequence>
<name>A0A4R7DE13_9FLAO</name>
<proteinExistence type="predicted"/>
<evidence type="ECO:0000313" key="1">
    <source>
        <dbReference type="EMBL" id="TDS18545.1"/>
    </source>
</evidence>
<dbReference type="AlphaFoldDB" id="A0A4R7DE13"/>
<reference evidence="1 2" key="1">
    <citation type="submission" date="2019-03" db="EMBL/GenBank/DDBJ databases">
        <title>Genomic Encyclopedia of Type Strains, Phase III (KMG-III): the genomes of soil and plant-associated and newly described type strains.</title>
        <authorList>
            <person name="Whitman W."/>
        </authorList>
    </citation>
    <scope>NUCLEOTIDE SEQUENCE [LARGE SCALE GENOMIC DNA]</scope>
    <source>
        <strain evidence="1 2">CECT 8455</strain>
    </source>
</reference>
<comment type="caution">
    <text evidence="1">The sequence shown here is derived from an EMBL/GenBank/DDBJ whole genome shotgun (WGS) entry which is preliminary data.</text>
</comment>
<dbReference type="EMBL" id="SNZW01000011">
    <property type="protein sequence ID" value="TDS18545.1"/>
    <property type="molecule type" value="Genomic_DNA"/>
</dbReference>
<evidence type="ECO:0000313" key="2">
    <source>
        <dbReference type="Proteomes" id="UP000295274"/>
    </source>
</evidence>
<keyword evidence="2" id="KW-1185">Reference proteome</keyword>